<dbReference type="HAMAP" id="MF_01345_B">
    <property type="entry name" value="Ribosomal_uS17_B"/>
    <property type="match status" value="1"/>
</dbReference>
<comment type="subunit">
    <text evidence="6">Part of the 30S ribosomal subunit.</text>
</comment>
<comment type="caution">
    <text evidence="8">The sequence shown here is derived from an EMBL/GenBank/DDBJ whole genome shotgun (WGS) entry which is preliminary data.</text>
</comment>
<comment type="function">
    <text evidence="6">One of the primary rRNA binding proteins, it binds specifically to the 5'-end of 16S ribosomal RNA.</text>
</comment>
<evidence type="ECO:0000256" key="3">
    <source>
        <dbReference type="ARBA" id="ARBA00022884"/>
    </source>
</evidence>
<dbReference type="NCBIfam" id="TIGR03635">
    <property type="entry name" value="uS17_bact"/>
    <property type="match status" value="1"/>
</dbReference>
<evidence type="ECO:0000256" key="6">
    <source>
        <dbReference type="HAMAP-Rule" id="MF_01345"/>
    </source>
</evidence>
<dbReference type="GO" id="GO:0019843">
    <property type="term" value="F:rRNA binding"/>
    <property type="evidence" value="ECO:0007669"/>
    <property type="project" value="UniProtKB-UniRule"/>
</dbReference>
<evidence type="ECO:0000256" key="5">
    <source>
        <dbReference type="ARBA" id="ARBA00023274"/>
    </source>
</evidence>
<dbReference type="PANTHER" id="PTHR10744">
    <property type="entry name" value="40S RIBOSOMAL PROTEIN S11 FAMILY MEMBER"/>
    <property type="match status" value="1"/>
</dbReference>
<dbReference type="AlphaFoldDB" id="A0A2M7V8L7"/>
<dbReference type="PRINTS" id="PR00973">
    <property type="entry name" value="RIBOSOMALS17"/>
</dbReference>
<dbReference type="SUPFAM" id="SSF50249">
    <property type="entry name" value="Nucleic acid-binding proteins"/>
    <property type="match status" value="1"/>
</dbReference>
<evidence type="ECO:0000256" key="1">
    <source>
        <dbReference type="ARBA" id="ARBA00010254"/>
    </source>
</evidence>
<comment type="similarity">
    <text evidence="1 6 7">Belongs to the universal ribosomal protein uS17 family.</text>
</comment>
<dbReference type="Proteomes" id="UP000228568">
    <property type="component" value="Unassembled WGS sequence"/>
</dbReference>
<keyword evidence="3 6" id="KW-0694">RNA-binding</keyword>
<dbReference type="InterPro" id="IPR012340">
    <property type="entry name" value="NA-bd_OB-fold"/>
</dbReference>
<dbReference type="NCBIfam" id="NF004123">
    <property type="entry name" value="PRK05610.1"/>
    <property type="match status" value="1"/>
</dbReference>
<evidence type="ECO:0000313" key="9">
    <source>
        <dbReference type="Proteomes" id="UP000228568"/>
    </source>
</evidence>
<gene>
    <name evidence="6 8" type="primary">rpsQ</name>
    <name evidence="8" type="ORF">COX81_01690</name>
</gene>
<dbReference type="GO" id="GO:0022627">
    <property type="term" value="C:cytosolic small ribosomal subunit"/>
    <property type="evidence" value="ECO:0007669"/>
    <property type="project" value="UniProtKB-UniRule"/>
</dbReference>
<dbReference type="GO" id="GO:0006412">
    <property type="term" value="P:translation"/>
    <property type="evidence" value="ECO:0007669"/>
    <property type="project" value="UniProtKB-UniRule"/>
</dbReference>
<reference evidence="9" key="1">
    <citation type="submission" date="2017-09" db="EMBL/GenBank/DDBJ databases">
        <title>Depth-based differentiation of microbial function through sediment-hosted aquifers and enrichment of novel symbionts in the deep terrestrial subsurface.</title>
        <authorList>
            <person name="Probst A.J."/>
            <person name="Ladd B."/>
            <person name="Jarett J.K."/>
            <person name="Geller-Mcgrath D.E."/>
            <person name="Sieber C.M.K."/>
            <person name="Emerson J.B."/>
            <person name="Anantharaman K."/>
            <person name="Thomas B.C."/>
            <person name="Malmstrom R."/>
            <person name="Stieglmeier M."/>
            <person name="Klingl A."/>
            <person name="Woyke T."/>
            <person name="Ryan C.M."/>
            <person name="Banfield J.F."/>
        </authorList>
    </citation>
    <scope>NUCLEOTIDE SEQUENCE [LARGE SCALE GENOMIC DNA]</scope>
</reference>
<evidence type="ECO:0000313" key="8">
    <source>
        <dbReference type="EMBL" id="PIZ95158.1"/>
    </source>
</evidence>
<dbReference type="CDD" id="cd00364">
    <property type="entry name" value="Ribosomal_uS17"/>
    <property type="match status" value="1"/>
</dbReference>
<evidence type="ECO:0000256" key="4">
    <source>
        <dbReference type="ARBA" id="ARBA00022980"/>
    </source>
</evidence>
<protein>
    <recommendedName>
        <fullName evidence="6">Small ribosomal subunit protein uS17</fullName>
    </recommendedName>
</protein>
<dbReference type="Gene3D" id="2.40.50.140">
    <property type="entry name" value="Nucleic acid-binding proteins"/>
    <property type="match status" value="1"/>
</dbReference>
<dbReference type="InterPro" id="IPR000266">
    <property type="entry name" value="Ribosomal_uS17"/>
</dbReference>
<organism evidence="8 9">
    <name type="scientific">Candidatus Magasanikbacteria bacterium CG_4_10_14_0_2_um_filter_37_12</name>
    <dbReference type="NCBI Taxonomy" id="1974637"/>
    <lineage>
        <taxon>Bacteria</taxon>
        <taxon>Candidatus Magasanikiibacteriota</taxon>
    </lineage>
</organism>
<dbReference type="EMBL" id="PFPK01000019">
    <property type="protein sequence ID" value="PIZ95158.1"/>
    <property type="molecule type" value="Genomic_DNA"/>
</dbReference>
<keyword evidence="4 6" id="KW-0689">Ribosomal protein</keyword>
<dbReference type="InterPro" id="IPR019984">
    <property type="entry name" value="Ribosomal_uS17_bact/chlr"/>
</dbReference>
<keyword evidence="5 6" id="KW-0687">Ribonucleoprotein</keyword>
<dbReference type="InterPro" id="IPR019979">
    <property type="entry name" value="Ribosomal_uS17_CS"/>
</dbReference>
<evidence type="ECO:0000256" key="7">
    <source>
        <dbReference type="RuleBase" id="RU003872"/>
    </source>
</evidence>
<proteinExistence type="inferred from homology"/>
<dbReference type="PANTHER" id="PTHR10744:SF1">
    <property type="entry name" value="SMALL RIBOSOMAL SUBUNIT PROTEIN US17M"/>
    <property type="match status" value="1"/>
</dbReference>
<sequence length="92" mass="10535">MTSNPEETIKKVVHRELEGEIVSTSGKKTVKVRVDTKKLHSKYRKLFTTSKKYAAHDEKGIAFIGDTVVIQECRPISKTKRFFVKQVVKKAE</sequence>
<dbReference type="PROSITE" id="PS00056">
    <property type="entry name" value="RIBOSOMAL_S17"/>
    <property type="match status" value="1"/>
</dbReference>
<evidence type="ECO:0000256" key="2">
    <source>
        <dbReference type="ARBA" id="ARBA00022730"/>
    </source>
</evidence>
<dbReference type="GO" id="GO:0003735">
    <property type="term" value="F:structural constituent of ribosome"/>
    <property type="evidence" value="ECO:0007669"/>
    <property type="project" value="UniProtKB-UniRule"/>
</dbReference>
<accession>A0A2M7V8L7</accession>
<keyword evidence="2 6" id="KW-0699">rRNA-binding</keyword>
<name>A0A2M7V8L7_9BACT</name>
<dbReference type="Pfam" id="PF00366">
    <property type="entry name" value="Ribosomal_S17"/>
    <property type="match status" value="1"/>
</dbReference>